<protein>
    <submittedName>
        <fullName evidence="1">Uncharacterized protein</fullName>
    </submittedName>
</protein>
<evidence type="ECO:0000313" key="1">
    <source>
        <dbReference type="EMBL" id="KZT28911.1"/>
    </source>
</evidence>
<dbReference type="AlphaFoldDB" id="A0A165UZ18"/>
<keyword evidence="2" id="KW-1185">Reference proteome</keyword>
<dbReference type="Proteomes" id="UP000076761">
    <property type="component" value="Unassembled WGS sequence"/>
</dbReference>
<proteinExistence type="predicted"/>
<accession>A0A165UZ18</accession>
<reference evidence="1 2" key="1">
    <citation type="journal article" date="2016" name="Mol. Biol. Evol.">
        <title>Comparative Genomics of Early-Diverging Mushroom-Forming Fungi Provides Insights into the Origins of Lignocellulose Decay Capabilities.</title>
        <authorList>
            <person name="Nagy L.G."/>
            <person name="Riley R."/>
            <person name="Tritt A."/>
            <person name="Adam C."/>
            <person name="Daum C."/>
            <person name="Floudas D."/>
            <person name="Sun H."/>
            <person name="Yadav J.S."/>
            <person name="Pangilinan J."/>
            <person name="Larsson K.H."/>
            <person name="Matsuura K."/>
            <person name="Barry K."/>
            <person name="Labutti K."/>
            <person name="Kuo R."/>
            <person name="Ohm R.A."/>
            <person name="Bhattacharya S.S."/>
            <person name="Shirouzu T."/>
            <person name="Yoshinaga Y."/>
            <person name="Martin F.M."/>
            <person name="Grigoriev I.V."/>
            <person name="Hibbett D.S."/>
        </authorList>
    </citation>
    <scope>NUCLEOTIDE SEQUENCE [LARGE SCALE GENOMIC DNA]</scope>
    <source>
        <strain evidence="1 2">HHB14362 ss-1</strain>
    </source>
</reference>
<organism evidence="1 2">
    <name type="scientific">Neolentinus lepideus HHB14362 ss-1</name>
    <dbReference type="NCBI Taxonomy" id="1314782"/>
    <lineage>
        <taxon>Eukaryota</taxon>
        <taxon>Fungi</taxon>
        <taxon>Dikarya</taxon>
        <taxon>Basidiomycota</taxon>
        <taxon>Agaricomycotina</taxon>
        <taxon>Agaricomycetes</taxon>
        <taxon>Gloeophyllales</taxon>
        <taxon>Gloeophyllaceae</taxon>
        <taxon>Neolentinus</taxon>
    </lineage>
</organism>
<sequence length="330" mass="36368">LGVEAFEHLSEGKQSLLDLFVFGGCCGHKDLNSFKYGVIAMAAAWEESDQPPPVLLANKANDAVIQLSNDADSAADTDHQDWHWHFMAERKKELYGDTTVKCFPDTSNTRYQSHSYAATETITYHPLYVKHIDEICDGKVKPGENHLESNVKKGLECPSTLAELGAMSLYGVSVSWPYLREVQGDGAKLINLLDLTDLHCKLPIFCDHITVNPSLLLGPDSPLDQITIDRRPYMDEQLIFSLWTMIKAGDLLDLDLIISAMFAGAAKGWHQFTTEFAIGGPFDSLTAQEGSLLFIPSMNDANEGALGSFHVHVHYKPSSTTAMFSSHACS</sequence>
<dbReference type="InParanoid" id="A0A165UZ18"/>
<feature type="non-terminal residue" evidence="1">
    <location>
        <position position="1"/>
    </location>
</feature>
<evidence type="ECO:0000313" key="2">
    <source>
        <dbReference type="Proteomes" id="UP000076761"/>
    </source>
</evidence>
<name>A0A165UZ18_9AGAM</name>
<dbReference type="OrthoDB" id="3043234at2759"/>
<gene>
    <name evidence="1" type="ORF">NEOLEDRAFT_1057567</name>
</gene>
<dbReference type="EMBL" id="KV425556">
    <property type="protein sequence ID" value="KZT28911.1"/>
    <property type="molecule type" value="Genomic_DNA"/>
</dbReference>
<dbReference type="STRING" id="1314782.A0A165UZ18"/>